<reference evidence="1 2" key="1">
    <citation type="journal article" date="2009" name="Stand. Genomic Sci.">
        <title>Complete genome sequence of Slackia heliotrinireducens type strain (RHS 1).</title>
        <authorList>
            <person name="Pukall R."/>
            <person name="Lapidus A."/>
            <person name="Nolan M."/>
            <person name="Copeland A."/>
            <person name="Glavina Del Rio T."/>
            <person name="Lucas S."/>
            <person name="Chen F."/>
            <person name="Tice H."/>
            <person name="Cheng J.F."/>
            <person name="Chertkov O."/>
            <person name="Bruce D."/>
            <person name="Goodwin L."/>
            <person name="Kuske C."/>
            <person name="Brettin T."/>
            <person name="Detter J.C."/>
            <person name="Han C."/>
            <person name="Pitluck S."/>
            <person name="Pati A."/>
            <person name="Mavrommatis K."/>
            <person name="Ivanova N."/>
            <person name="Ovchinnikova G."/>
            <person name="Chen A."/>
            <person name="Palaniappan K."/>
            <person name="Schneider S."/>
            <person name="Rohde M."/>
            <person name="Chain P."/>
            <person name="D'haeseleer P."/>
            <person name="Goker M."/>
            <person name="Bristow J."/>
            <person name="Eisen J.A."/>
            <person name="Markowitz V."/>
            <person name="Kyrpides N.C."/>
            <person name="Klenk H.P."/>
            <person name="Hugenholtz P."/>
        </authorList>
    </citation>
    <scope>NUCLEOTIDE SEQUENCE [LARGE SCALE GENOMIC DNA]</scope>
    <source>
        <strain evidence="2">ATCC 29202 / DSM 20476 / NCTC 11029 / RHS 1</strain>
    </source>
</reference>
<accession>C7N6R2</accession>
<dbReference type="AlphaFoldDB" id="C7N6R2"/>
<name>C7N6R2_SLAHD</name>
<gene>
    <name evidence="1" type="ordered locus">Shel_15780</name>
</gene>
<sequence length="116" mass="12347">MTELKSCPFCGAPAELAHNKTWDYFVRCTAKGCAARTRQYHENDAGAASAWNARAGETAQVRGRLTADQVREIVELTHCCTLEPSGGSEYEVVIDYAAIADALNAAAGPAEPEAGE</sequence>
<dbReference type="HOGENOM" id="CLU_2095248_0_0_11"/>
<evidence type="ECO:0000313" key="2">
    <source>
        <dbReference type="Proteomes" id="UP000002026"/>
    </source>
</evidence>
<dbReference type="RefSeq" id="WP_012798699.1">
    <property type="nucleotide sequence ID" value="NC_013165.1"/>
</dbReference>
<organism evidence="1 2">
    <name type="scientific">Slackia heliotrinireducens (strain ATCC 29202 / DSM 20476 / NCTC 11029 / RHS 1)</name>
    <name type="common">Peptococcus heliotrinreducens</name>
    <dbReference type="NCBI Taxonomy" id="471855"/>
    <lineage>
        <taxon>Bacteria</taxon>
        <taxon>Bacillati</taxon>
        <taxon>Actinomycetota</taxon>
        <taxon>Coriobacteriia</taxon>
        <taxon>Eggerthellales</taxon>
        <taxon>Eggerthellaceae</taxon>
        <taxon>Slackia</taxon>
    </lineage>
</organism>
<dbReference type="Proteomes" id="UP000002026">
    <property type="component" value="Chromosome"/>
</dbReference>
<protein>
    <recommendedName>
        <fullName evidence="3">Restriction alleviation protein, Lar family</fullName>
    </recommendedName>
</protein>
<proteinExistence type="predicted"/>
<dbReference type="STRING" id="471855.Shel_15780"/>
<keyword evidence="2" id="KW-1185">Reference proteome</keyword>
<evidence type="ECO:0008006" key="3">
    <source>
        <dbReference type="Google" id="ProtNLM"/>
    </source>
</evidence>
<dbReference type="Pfam" id="PF14354">
    <property type="entry name" value="Lar_restr_allev"/>
    <property type="match status" value="1"/>
</dbReference>
<dbReference type="KEGG" id="shi:Shel_15780"/>
<dbReference type="EMBL" id="CP001684">
    <property type="protein sequence ID" value="ACV22597.1"/>
    <property type="molecule type" value="Genomic_DNA"/>
</dbReference>
<evidence type="ECO:0000313" key="1">
    <source>
        <dbReference type="EMBL" id="ACV22597.1"/>
    </source>
</evidence>